<evidence type="ECO:0000313" key="10">
    <source>
        <dbReference type="Proteomes" id="UP001596157"/>
    </source>
</evidence>
<keyword evidence="4" id="KW-1003">Cell membrane</keyword>
<keyword evidence="10" id="KW-1185">Reference proteome</keyword>
<reference evidence="10" key="1">
    <citation type="journal article" date="2019" name="Int. J. Syst. Evol. Microbiol.">
        <title>The Global Catalogue of Microorganisms (GCM) 10K type strain sequencing project: providing services to taxonomists for standard genome sequencing and annotation.</title>
        <authorList>
            <consortium name="The Broad Institute Genomics Platform"/>
            <consortium name="The Broad Institute Genome Sequencing Center for Infectious Disease"/>
            <person name="Wu L."/>
            <person name="Ma J."/>
        </authorList>
    </citation>
    <scope>NUCLEOTIDE SEQUENCE [LARGE SCALE GENOMIC DNA]</scope>
    <source>
        <strain evidence="10">CCUG 59778</strain>
    </source>
</reference>
<dbReference type="Gene3D" id="1.20.58.340">
    <property type="entry name" value="Magnesium transport protein CorA, transmembrane region"/>
    <property type="match status" value="2"/>
</dbReference>
<evidence type="ECO:0000256" key="8">
    <source>
        <dbReference type="SAM" id="Phobius"/>
    </source>
</evidence>
<dbReference type="InterPro" id="IPR045863">
    <property type="entry name" value="CorA_TM1_TM2"/>
</dbReference>
<comment type="caution">
    <text evidence="9">The sequence shown here is derived from an EMBL/GenBank/DDBJ whole genome shotgun (WGS) entry which is preliminary data.</text>
</comment>
<keyword evidence="7 8" id="KW-0472">Membrane</keyword>
<keyword evidence="6 8" id="KW-1133">Transmembrane helix</keyword>
<evidence type="ECO:0000256" key="2">
    <source>
        <dbReference type="ARBA" id="ARBA00009765"/>
    </source>
</evidence>
<dbReference type="SUPFAM" id="SSF143865">
    <property type="entry name" value="CorA soluble domain-like"/>
    <property type="match status" value="1"/>
</dbReference>
<feature type="transmembrane region" description="Helical" evidence="8">
    <location>
        <begin position="291"/>
        <end position="311"/>
    </location>
</feature>
<protein>
    <submittedName>
        <fullName evidence="9">Magnesium transporter CorA family protein</fullName>
    </submittedName>
</protein>
<dbReference type="Pfam" id="PF01544">
    <property type="entry name" value="CorA"/>
    <property type="match status" value="1"/>
</dbReference>
<dbReference type="EMBL" id="JBHSKF010000007">
    <property type="protein sequence ID" value="MFC5288666.1"/>
    <property type="molecule type" value="Genomic_DNA"/>
</dbReference>
<dbReference type="PANTHER" id="PTHR46494:SF1">
    <property type="entry name" value="CORA FAMILY METAL ION TRANSPORTER (EUROFUNG)"/>
    <property type="match status" value="1"/>
</dbReference>
<dbReference type="Proteomes" id="UP001596157">
    <property type="component" value="Unassembled WGS sequence"/>
</dbReference>
<comment type="subcellular location">
    <subcellularLocation>
        <location evidence="1">Cell membrane</location>
        <topology evidence="1">Multi-pass membrane protein</topology>
    </subcellularLocation>
</comment>
<keyword evidence="5 8" id="KW-0812">Transmembrane</keyword>
<comment type="similarity">
    <text evidence="2">Belongs to the CorA metal ion transporter (MIT) (TC 1.A.35) family.</text>
</comment>
<evidence type="ECO:0000313" key="9">
    <source>
        <dbReference type="EMBL" id="MFC5288666.1"/>
    </source>
</evidence>
<accession>A0ABW0ES45</accession>
<proteinExistence type="inferred from homology"/>
<sequence length="317" mass="35245">MTRNRFYRDGRLVEEDVPVDRAAELLAEPDTVAWLDLAAPSEATLNRVGDALGLHELAREDALHRRQRPKVDRYDNHLFLTAYTVSPDARHTHEISAFITPRALITVHGGDVDMSEVTRRWDGTAHLADSGAAHLLHGLLDHTADTHAAAADTLEDHLDTLEDRVFADDRDPTLTRDLLATRRALTTLRRTALPMREVIAALTHPDHGVTDHTTAPYFHDLADHALRTAEHTTALRETLTTIRETQLTVQGNRLNLIMKKVTGWAAVIAVPTAITGFYGQNVPYPGSGQPWGFWTSTAATALLSIGLYALFKRKDWL</sequence>
<dbReference type="RefSeq" id="WP_378248511.1">
    <property type="nucleotide sequence ID" value="NZ_JBHSKF010000007.1"/>
</dbReference>
<dbReference type="InterPro" id="IPR045861">
    <property type="entry name" value="CorA_cytoplasmic_dom"/>
</dbReference>
<dbReference type="PANTHER" id="PTHR46494">
    <property type="entry name" value="CORA FAMILY METAL ION TRANSPORTER (EUROFUNG)"/>
    <property type="match status" value="1"/>
</dbReference>
<name>A0ABW0ES45_9PSEU</name>
<dbReference type="Gene3D" id="3.30.460.20">
    <property type="entry name" value="CorA soluble domain-like"/>
    <property type="match status" value="1"/>
</dbReference>
<dbReference type="SUPFAM" id="SSF144083">
    <property type="entry name" value="Magnesium transport protein CorA, transmembrane region"/>
    <property type="match status" value="1"/>
</dbReference>
<organism evidence="9 10">
    <name type="scientific">Actinokineospora guangxiensis</name>
    <dbReference type="NCBI Taxonomy" id="1490288"/>
    <lineage>
        <taxon>Bacteria</taxon>
        <taxon>Bacillati</taxon>
        <taxon>Actinomycetota</taxon>
        <taxon>Actinomycetes</taxon>
        <taxon>Pseudonocardiales</taxon>
        <taxon>Pseudonocardiaceae</taxon>
        <taxon>Actinokineospora</taxon>
    </lineage>
</organism>
<evidence type="ECO:0000256" key="1">
    <source>
        <dbReference type="ARBA" id="ARBA00004651"/>
    </source>
</evidence>
<feature type="transmembrane region" description="Helical" evidence="8">
    <location>
        <begin position="261"/>
        <end position="279"/>
    </location>
</feature>
<keyword evidence="3" id="KW-0813">Transport</keyword>
<evidence type="ECO:0000256" key="4">
    <source>
        <dbReference type="ARBA" id="ARBA00022475"/>
    </source>
</evidence>
<gene>
    <name evidence="9" type="ORF">ACFPM7_16520</name>
</gene>
<evidence type="ECO:0000256" key="6">
    <source>
        <dbReference type="ARBA" id="ARBA00022989"/>
    </source>
</evidence>
<evidence type="ECO:0000256" key="7">
    <source>
        <dbReference type="ARBA" id="ARBA00023136"/>
    </source>
</evidence>
<evidence type="ECO:0000256" key="3">
    <source>
        <dbReference type="ARBA" id="ARBA00022448"/>
    </source>
</evidence>
<dbReference type="InterPro" id="IPR002523">
    <property type="entry name" value="MgTranspt_CorA/ZnTranspt_ZntB"/>
</dbReference>
<dbReference type="CDD" id="cd12822">
    <property type="entry name" value="TmCorA-like"/>
    <property type="match status" value="1"/>
</dbReference>
<evidence type="ECO:0000256" key="5">
    <source>
        <dbReference type="ARBA" id="ARBA00022692"/>
    </source>
</evidence>